<dbReference type="Proteomes" id="UP000308652">
    <property type="component" value="Unassembled WGS sequence"/>
</dbReference>
<sequence>MTYNNPLHPPIKNVQCSPFSALGSAVTNNSAHSGFISPQRRRLPQATYTPNSKWRSATGRLNQVYAPIIFDYIGYTRQGVPMQELGSRSTYALAHMITGANDLVFAHTGLQRFTLRIMWPGYSHIEWARSIEVNANGPMTRAQLGGILAMNFARFLEKIRGEVTTAPEWRISSNGIRFDHVVLVGLHNVFEDVWQADVAIDLR</sequence>
<reference evidence="1 2" key="1">
    <citation type="journal article" date="2019" name="Nat. Ecol. Evol.">
        <title>Megaphylogeny resolves global patterns of mushroom evolution.</title>
        <authorList>
            <person name="Varga T."/>
            <person name="Krizsan K."/>
            <person name="Foldi C."/>
            <person name="Dima B."/>
            <person name="Sanchez-Garcia M."/>
            <person name="Sanchez-Ramirez S."/>
            <person name="Szollosi G.J."/>
            <person name="Szarkandi J.G."/>
            <person name="Papp V."/>
            <person name="Albert L."/>
            <person name="Andreopoulos W."/>
            <person name="Angelini C."/>
            <person name="Antonin V."/>
            <person name="Barry K.W."/>
            <person name="Bougher N.L."/>
            <person name="Buchanan P."/>
            <person name="Buyck B."/>
            <person name="Bense V."/>
            <person name="Catcheside P."/>
            <person name="Chovatia M."/>
            <person name="Cooper J."/>
            <person name="Damon W."/>
            <person name="Desjardin D."/>
            <person name="Finy P."/>
            <person name="Geml J."/>
            <person name="Haridas S."/>
            <person name="Hughes K."/>
            <person name="Justo A."/>
            <person name="Karasinski D."/>
            <person name="Kautmanova I."/>
            <person name="Kiss B."/>
            <person name="Kocsube S."/>
            <person name="Kotiranta H."/>
            <person name="LaButti K.M."/>
            <person name="Lechner B.E."/>
            <person name="Liimatainen K."/>
            <person name="Lipzen A."/>
            <person name="Lukacs Z."/>
            <person name="Mihaltcheva S."/>
            <person name="Morgado L.N."/>
            <person name="Niskanen T."/>
            <person name="Noordeloos M.E."/>
            <person name="Ohm R.A."/>
            <person name="Ortiz-Santana B."/>
            <person name="Ovrebo C."/>
            <person name="Racz N."/>
            <person name="Riley R."/>
            <person name="Savchenko A."/>
            <person name="Shiryaev A."/>
            <person name="Soop K."/>
            <person name="Spirin V."/>
            <person name="Szebenyi C."/>
            <person name="Tomsovsky M."/>
            <person name="Tulloss R.E."/>
            <person name="Uehling J."/>
            <person name="Grigoriev I.V."/>
            <person name="Vagvolgyi C."/>
            <person name="Papp T."/>
            <person name="Martin F.M."/>
            <person name="Miettinen O."/>
            <person name="Hibbett D.S."/>
            <person name="Nagy L.G."/>
        </authorList>
    </citation>
    <scope>NUCLEOTIDE SEQUENCE [LARGE SCALE GENOMIC DNA]</scope>
    <source>
        <strain evidence="1 2">CBS 166.37</strain>
    </source>
</reference>
<dbReference type="EMBL" id="ML213651">
    <property type="protein sequence ID" value="TFK33278.1"/>
    <property type="molecule type" value="Genomic_DNA"/>
</dbReference>
<evidence type="ECO:0000313" key="2">
    <source>
        <dbReference type="Proteomes" id="UP000308652"/>
    </source>
</evidence>
<name>A0A5C3LKJ5_9AGAR</name>
<accession>A0A5C3LKJ5</accession>
<proteinExistence type="predicted"/>
<gene>
    <name evidence="1" type="ORF">BDQ12DRAFT_658156</name>
</gene>
<keyword evidence="2" id="KW-1185">Reference proteome</keyword>
<evidence type="ECO:0000313" key="1">
    <source>
        <dbReference type="EMBL" id="TFK33278.1"/>
    </source>
</evidence>
<dbReference type="OrthoDB" id="2662268at2759"/>
<organism evidence="1 2">
    <name type="scientific">Crucibulum laeve</name>
    <dbReference type="NCBI Taxonomy" id="68775"/>
    <lineage>
        <taxon>Eukaryota</taxon>
        <taxon>Fungi</taxon>
        <taxon>Dikarya</taxon>
        <taxon>Basidiomycota</taxon>
        <taxon>Agaricomycotina</taxon>
        <taxon>Agaricomycetes</taxon>
        <taxon>Agaricomycetidae</taxon>
        <taxon>Agaricales</taxon>
        <taxon>Agaricineae</taxon>
        <taxon>Nidulariaceae</taxon>
        <taxon>Crucibulum</taxon>
    </lineage>
</organism>
<protein>
    <submittedName>
        <fullName evidence="1">Uncharacterized protein</fullName>
    </submittedName>
</protein>
<dbReference type="AlphaFoldDB" id="A0A5C3LKJ5"/>